<organism evidence="6 7">
    <name type="scientific">Candidatus Amesbacteria bacterium RIFCSPHIGHO2_01_FULL_48_32b</name>
    <dbReference type="NCBI Taxonomy" id="1797253"/>
    <lineage>
        <taxon>Bacteria</taxon>
        <taxon>Candidatus Amesiibacteriota</taxon>
    </lineage>
</organism>
<evidence type="ECO:0008006" key="8">
    <source>
        <dbReference type="Google" id="ProtNLM"/>
    </source>
</evidence>
<dbReference type="EMBL" id="MEXH01000011">
    <property type="protein sequence ID" value="OGC92613.1"/>
    <property type="molecule type" value="Genomic_DNA"/>
</dbReference>
<dbReference type="GO" id="GO:0005524">
    <property type="term" value="F:ATP binding"/>
    <property type="evidence" value="ECO:0007669"/>
    <property type="project" value="UniProtKB-KW"/>
</dbReference>
<dbReference type="InterPro" id="IPR004101">
    <property type="entry name" value="Mur_ligase_C"/>
</dbReference>
<keyword evidence="1" id="KW-0436">Ligase</keyword>
<evidence type="ECO:0000259" key="4">
    <source>
        <dbReference type="Pfam" id="PF02875"/>
    </source>
</evidence>
<dbReference type="Proteomes" id="UP000178176">
    <property type="component" value="Unassembled WGS sequence"/>
</dbReference>
<dbReference type="SUPFAM" id="SSF53623">
    <property type="entry name" value="MurD-like peptide ligases, catalytic domain"/>
    <property type="match status" value="1"/>
</dbReference>
<comment type="caution">
    <text evidence="6">The sequence shown here is derived from an EMBL/GenBank/DDBJ whole genome shotgun (WGS) entry which is preliminary data.</text>
</comment>
<name>A0A1F4YHB0_9BACT</name>
<dbReference type="Pfam" id="PF08245">
    <property type="entry name" value="Mur_ligase_M"/>
    <property type="match status" value="1"/>
</dbReference>
<feature type="domain" description="Mur ligase central" evidence="5">
    <location>
        <begin position="106"/>
        <end position="207"/>
    </location>
</feature>
<dbReference type="InterPro" id="IPR013221">
    <property type="entry name" value="Mur_ligase_cen"/>
</dbReference>
<reference evidence="6 7" key="1">
    <citation type="journal article" date="2016" name="Nat. Commun.">
        <title>Thousands of microbial genomes shed light on interconnected biogeochemical processes in an aquifer system.</title>
        <authorList>
            <person name="Anantharaman K."/>
            <person name="Brown C.T."/>
            <person name="Hug L.A."/>
            <person name="Sharon I."/>
            <person name="Castelle C.J."/>
            <person name="Probst A.J."/>
            <person name="Thomas B.C."/>
            <person name="Singh A."/>
            <person name="Wilkins M.J."/>
            <person name="Karaoz U."/>
            <person name="Brodie E.L."/>
            <person name="Williams K.H."/>
            <person name="Hubbard S.S."/>
            <person name="Banfield J.F."/>
        </authorList>
    </citation>
    <scope>NUCLEOTIDE SEQUENCE [LARGE SCALE GENOMIC DNA]</scope>
</reference>
<proteinExistence type="predicted"/>
<accession>A0A1F4YHB0</accession>
<dbReference type="Pfam" id="PF02875">
    <property type="entry name" value="Mur_ligase_C"/>
    <property type="match status" value="1"/>
</dbReference>
<sequence length="370" mass="42318">MRLKLYLNILQLEMYDTVRFLQWVREHPRVERLEGKKPVVWTGKARLIYWLAWLLWPVTAVVPEWGLVAATLVVLPGEKVWRWWMKRKTKDKIEALKREGLKVIGIAGSFGKTSTKEFLYQILKTKYRVLRTPESYNTPLGVTKVVDLELDESYDFFICEMGEHARGEIKELCEMVLPDYGIITGINEQHLERFKSRDEIRETVYELKDWAGKIVEYKKGRGSPMEENLRTAREMAEILGVKEKVAVKPVEHRLKVIERGEVTVIDDAYSSNVDGFAAAVDYLKSFGGWKVIVTPGIAELGKETYGIHKKLGEKLAGIDQIILVGKSERTKGLENGAGTVEYVERVGDAMGKVVNRPAVVLFENDLPDNY</sequence>
<dbReference type="GO" id="GO:0016881">
    <property type="term" value="F:acid-amino acid ligase activity"/>
    <property type="evidence" value="ECO:0007669"/>
    <property type="project" value="InterPro"/>
</dbReference>
<dbReference type="Gene3D" id="3.40.1190.10">
    <property type="entry name" value="Mur-like, catalytic domain"/>
    <property type="match status" value="1"/>
</dbReference>
<evidence type="ECO:0000256" key="1">
    <source>
        <dbReference type="ARBA" id="ARBA00022598"/>
    </source>
</evidence>
<dbReference type="PANTHER" id="PTHR43024">
    <property type="entry name" value="UDP-N-ACETYLMURAMOYL-TRIPEPTIDE--D-ALANYL-D-ALANINE LIGASE"/>
    <property type="match status" value="1"/>
</dbReference>
<evidence type="ECO:0000313" key="6">
    <source>
        <dbReference type="EMBL" id="OGC92613.1"/>
    </source>
</evidence>
<gene>
    <name evidence="6" type="ORF">A2876_02920</name>
</gene>
<dbReference type="Gene3D" id="3.90.190.20">
    <property type="entry name" value="Mur ligase, C-terminal domain"/>
    <property type="match status" value="1"/>
</dbReference>
<keyword evidence="3" id="KW-0067">ATP-binding</keyword>
<evidence type="ECO:0000259" key="5">
    <source>
        <dbReference type="Pfam" id="PF08245"/>
    </source>
</evidence>
<dbReference type="InterPro" id="IPR036615">
    <property type="entry name" value="Mur_ligase_C_dom_sf"/>
</dbReference>
<keyword evidence="2" id="KW-0547">Nucleotide-binding</keyword>
<dbReference type="InterPro" id="IPR051046">
    <property type="entry name" value="MurCDEF_CellWall_CoF430Synth"/>
</dbReference>
<dbReference type="SUPFAM" id="SSF53244">
    <property type="entry name" value="MurD-like peptide ligases, peptide-binding domain"/>
    <property type="match status" value="1"/>
</dbReference>
<protein>
    <recommendedName>
        <fullName evidence="8">Mur ligase central domain-containing protein</fullName>
    </recommendedName>
</protein>
<evidence type="ECO:0000313" key="7">
    <source>
        <dbReference type="Proteomes" id="UP000178176"/>
    </source>
</evidence>
<dbReference type="InterPro" id="IPR036565">
    <property type="entry name" value="Mur-like_cat_sf"/>
</dbReference>
<feature type="domain" description="Mur ligase C-terminal" evidence="4">
    <location>
        <begin position="252"/>
        <end position="351"/>
    </location>
</feature>
<dbReference type="AlphaFoldDB" id="A0A1F4YHB0"/>
<evidence type="ECO:0000256" key="3">
    <source>
        <dbReference type="ARBA" id="ARBA00022840"/>
    </source>
</evidence>
<evidence type="ECO:0000256" key="2">
    <source>
        <dbReference type="ARBA" id="ARBA00022741"/>
    </source>
</evidence>
<dbReference type="PANTHER" id="PTHR43024:SF1">
    <property type="entry name" value="UDP-N-ACETYLMURAMOYL-TRIPEPTIDE--D-ALANYL-D-ALANINE LIGASE"/>
    <property type="match status" value="1"/>
</dbReference>